<proteinExistence type="predicted"/>
<keyword evidence="4" id="KW-1185">Reference proteome</keyword>
<feature type="domain" description="Coenzyme Q-binding protein COQ10 START" evidence="2">
    <location>
        <begin position="56"/>
        <end position="162"/>
    </location>
</feature>
<dbReference type="SUPFAM" id="SSF55961">
    <property type="entry name" value="Bet v1-like"/>
    <property type="match status" value="1"/>
</dbReference>
<dbReference type="InParanoid" id="W3X4Q1"/>
<evidence type="ECO:0000313" key="4">
    <source>
        <dbReference type="Proteomes" id="UP000030651"/>
    </source>
</evidence>
<dbReference type="RefSeq" id="XP_007832882.1">
    <property type="nucleotide sequence ID" value="XM_007834691.1"/>
</dbReference>
<dbReference type="HOGENOM" id="CLU_069867_6_0_1"/>
<accession>W3X4Q1</accession>
<feature type="signal peptide" evidence="1">
    <location>
        <begin position="1"/>
        <end position="18"/>
    </location>
</feature>
<protein>
    <recommendedName>
        <fullName evidence="2">Coenzyme Q-binding protein COQ10 START domain-containing protein</fullName>
    </recommendedName>
</protein>
<dbReference type="InterPro" id="IPR005031">
    <property type="entry name" value="COQ10_START"/>
</dbReference>
<dbReference type="CDD" id="cd07822">
    <property type="entry name" value="SRPBCC_4"/>
    <property type="match status" value="1"/>
</dbReference>
<name>W3X4Q1_PESFW</name>
<keyword evidence="1" id="KW-0732">Signal</keyword>
<sequence length="206" mass="22922">MRPQRWYTWLGLLGLAAAAEVDWASLHCPDDDLTTLPTPTYGSEGAVFMACTELIIDASAQTIYDTLIDFKNYHVWNSFVVDVDVPPEVQETPDDVYVGMPMTFTSSGLIPLINTTSDERITVLQDDSSLGYLMNTWRFDPAFNLSFAPAEHPNILTDAGDGKTRYLSYETYYAGLGTPLVLTLKPQLQSSFDQQGLDLKAYVESL</sequence>
<evidence type="ECO:0000313" key="3">
    <source>
        <dbReference type="EMBL" id="ETS81108.1"/>
    </source>
</evidence>
<organism evidence="3 4">
    <name type="scientific">Pestalotiopsis fici (strain W106-1 / CGMCC3.15140)</name>
    <dbReference type="NCBI Taxonomy" id="1229662"/>
    <lineage>
        <taxon>Eukaryota</taxon>
        <taxon>Fungi</taxon>
        <taxon>Dikarya</taxon>
        <taxon>Ascomycota</taxon>
        <taxon>Pezizomycotina</taxon>
        <taxon>Sordariomycetes</taxon>
        <taxon>Xylariomycetidae</taxon>
        <taxon>Amphisphaeriales</taxon>
        <taxon>Sporocadaceae</taxon>
        <taxon>Pestalotiopsis</taxon>
    </lineage>
</organism>
<dbReference type="OrthoDB" id="509124at2759"/>
<dbReference type="KEGG" id="pfy:PFICI_06110"/>
<dbReference type="EMBL" id="KI912112">
    <property type="protein sequence ID" value="ETS81108.1"/>
    <property type="molecule type" value="Genomic_DNA"/>
</dbReference>
<reference evidence="4" key="1">
    <citation type="journal article" date="2015" name="BMC Genomics">
        <title>Genomic and transcriptomic analysis of the endophytic fungus Pestalotiopsis fici reveals its lifestyle and high potential for synthesis of natural products.</title>
        <authorList>
            <person name="Wang X."/>
            <person name="Zhang X."/>
            <person name="Liu L."/>
            <person name="Xiang M."/>
            <person name="Wang W."/>
            <person name="Sun X."/>
            <person name="Che Y."/>
            <person name="Guo L."/>
            <person name="Liu G."/>
            <person name="Guo L."/>
            <person name="Wang C."/>
            <person name="Yin W.B."/>
            <person name="Stadler M."/>
            <person name="Zhang X."/>
            <person name="Liu X."/>
        </authorList>
    </citation>
    <scope>NUCLEOTIDE SEQUENCE [LARGE SCALE GENOMIC DNA]</scope>
    <source>
        <strain evidence="4">W106-1 / CGMCC3.15140</strain>
    </source>
</reference>
<dbReference type="GeneID" id="19271123"/>
<evidence type="ECO:0000259" key="2">
    <source>
        <dbReference type="Pfam" id="PF03364"/>
    </source>
</evidence>
<dbReference type="OMA" id="TRYTHWQ"/>
<dbReference type="eggNOG" id="ENOG502SA1B">
    <property type="taxonomic scope" value="Eukaryota"/>
</dbReference>
<dbReference type="InterPro" id="IPR023393">
    <property type="entry name" value="START-like_dom_sf"/>
</dbReference>
<dbReference type="Proteomes" id="UP000030651">
    <property type="component" value="Unassembled WGS sequence"/>
</dbReference>
<dbReference type="Gene3D" id="3.30.530.20">
    <property type="match status" value="1"/>
</dbReference>
<evidence type="ECO:0000256" key="1">
    <source>
        <dbReference type="SAM" id="SignalP"/>
    </source>
</evidence>
<gene>
    <name evidence="3" type="ORF">PFICI_06110</name>
</gene>
<feature type="chain" id="PRO_5004834280" description="Coenzyme Q-binding protein COQ10 START domain-containing protein" evidence="1">
    <location>
        <begin position="19"/>
        <end position="206"/>
    </location>
</feature>
<dbReference type="AlphaFoldDB" id="W3X4Q1"/>
<dbReference type="Pfam" id="PF03364">
    <property type="entry name" value="Polyketide_cyc"/>
    <property type="match status" value="1"/>
</dbReference>